<dbReference type="Proteomes" id="UP001203342">
    <property type="component" value="Unassembled WGS sequence"/>
</dbReference>
<dbReference type="InterPro" id="IPR054223">
    <property type="entry name" value="DUF6943"/>
</dbReference>
<proteinExistence type="predicted"/>
<organism evidence="1 2">
    <name type="scientific">Flavobacterium fragile</name>
    <dbReference type="NCBI Taxonomy" id="2949085"/>
    <lineage>
        <taxon>Bacteria</taxon>
        <taxon>Pseudomonadati</taxon>
        <taxon>Bacteroidota</taxon>
        <taxon>Flavobacteriia</taxon>
        <taxon>Flavobacteriales</taxon>
        <taxon>Flavobacteriaceae</taxon>
        <taxon>Flavobacterium</taxon>
    </lineage>
</organism>
<name>A0ABT0TJ10_9FLAO</name>
<gene>
    <name evidence="1" type="ORF">NAT47_08220</name>
</gene>
<reference evidence="1 2" key="1">
    <citation type="submission" date="2022-05" db="EMBL/GenBank/DDBJ databases">
        <title>Flavobacterium sp., isolated from activated sludge.</title>
        <authorList>
            <person name="Ran Q."/>
        </authorList>
    </citation>
    <scope>NUCLEOTIDE SEQUENCE [LARGE SCALE GENOMIC DNA]</scope>
    <source>
        <strain evidence="1 2">HXWNR69</strain>
    </source>
</reference>
<keyword evidence="2" id="KW-1185">Reference proteome</keyword>
<protein>
    <submittedName>
        <fullName evidence="1">Uncharacterized protein</fullName>
    </submittedName>
</protein>
<evidence type="ECO:0000313" key="2">
    <source>
        <dbReference type="Proteomes" id="UP001203342"/>
    </source>
</evidence>
<accession>A0ABT0TJ10</accession>
<dbReference type="Pfam" id="PF22105">
    <property type="entry name" value="DUF6943"/>
    <property type="match status" value="1"/>
</dbReference>
<sequence length="138" mass="16506">MTYHNVFTHQKDRVYSQPHFFVLSKGNNSGKPLKEPCPNCFVILVKTEEEAENLYWIALSLWKSKFWYQHLVGSVIPFLRLQEFKSNFRDKVLQIYKEHKKHTENVEKLKKLESLSTIYSKNLDTIERLKAAILHYYL</sequence>
<comment type="caution">
    <text evidence="1">The sequence shown here is derived from an EMBL/GenBank/DDBJ whole genome shotgun (WGS) entry which is preliminary data.</text>
</comment>
<evidence type="ECO:0000313" key="1">
    <source>
        <dbReference type="EMBL" id="MCL9770400.1"/>
    </source>
</evidence>
<dbReference type="RefSeq" id="WP_250581917.1">
    <property type="nucleotide sequence ID" value="NZ_JAMLJN010000006.1"/>
</dbReference>
<dbReference type="EMBL" id="JAMLJN010000006">
    <property type="protein sequence ID" value="MCL9770400.1"/>
    <property type="molecule type" value="Genomic_DNA"/>
</dbReference>